<feature type="transmembrane region" description="Helical" evidence="14">
    <location>
        <begin position="52"/>
        <end position="71"/>
    </location>
</feature>
<dbReference type="SUPFAM" id="SSF55856">
    <property type="entry name" value="Cytochrome b5-like heme/steroid binding domain"/>
    <property type="match status" value="1"/>
</dbReference>
<dbReference type="GO" id="GO:0006636">
    <property type="term" value="P:unsaturated fatty acid biosynthetic process"/>
    <property type="evidence" value="ECO:0007669"/>
    <property type="project" value="TreeGrafter"/>
</dbReference>
<keyword evidence="8 14" id="KW-1133">Transmembrane helix</keyword>
<evidence type="ECO:0000313" key="17">
    <source>
        <dbReference type="EMBL" id="QRW22337.1"/>
    </source>
</evidence>
<keyword evidence="9" id="KW-0560">Oxidoreductase</keyword>
<feature type="domain" description="Fatty acid desaturase" evidence="16">
    <location>
        <begin position="59"/>
        <end position="246"/>
    </location>
</feature>
<gene>
    <name evidence="17" type="ORF">RhiXN_09924</name>
</gene>
<evidence type="ECO:0000256" key="9">
    <source>
        <dbReference type="ARBA" id="ARBA00023002"/>
    </source>
</evidence>
<evidence type="ECO:0000256" key="2">
    <source>
        <dbReference type="ARBA" id="ARBA00009295"/>
    </source>
</evidence>
<keyword evidence="5 14" id="KW-0812">Transmembrane</keyword>
<evidence type="ECO:0000256" key="12">
    <source>
        <dbReference type="ARBA" id="ARBA00023136"/>
    </source>
</evidence>
<dbReference type="InterPro" id="IPR018506">
    <property type="entry name" value="Cyt_B5_heme-BS"/>
</dbReference>
<sequence>MSVDIQKGANDKPQRAPIWWSNAIFFVSMHIVAVLGVYYYPVWVAPRKTIALCILSWQLASFGITIGYHRLWSHKSFTARRPLRAVLAVMGALGFQGSIKWWCLRHRLHHRFTDDPIHDPYAATRGLWYAHVGWIFRKPVYERMSLVNKDDLEADPVVQIQHRFYIPIAAFFGLVTPTLIAKLWGDALGGYLYGGVVARIMIWHCTFMINSLAHWDGLQPYTNEVTARGNLILALFTSGEGNHNYHVRLILFTHAFPHDFRNGPCPQDWDPSKWIIWALHQFTPLVTRVRRAREEDVSRARRWMSYAHSLGKDHLPHGWEALSDEDFFDAVAEVENENEATDQPQKEEYEAWDLSRLESHVLNERRTAVLIDGWVVDVTKYMSEHPGGAALLGQYSFKSRPGTPLLADVKKDLPQDASWAFNGGLIALRFLTYIRPSDQTSKQNEWGSYEIGMSSTESTGTHPHRFHQPPAYQAICPLPVFIDGSDLLGSKSGRIKLLEINGLARTPSTGMLGLTIMDSLQSSQCN</sequence>
<protein>
    <submittedName>
        <fullName evidence="17">Fatty acid desaturase</fullName>
    </submittedName>
</protein>
<dbReference type="GO" id="GO:0004768">
    <property type="term" value="F:stearoyl-CoA 9-desaturase activity"/>
    <property type="evidence" value="ECO:0007669"/>
    <property type="project" value="TreeGrafter"/>
</dbReference>
<dbReference type="GO" id="GO:0005789">
    <property type="term" value="C:endoplasmic reticulum membrane"/>
    <property type="evidence" value="ECO:0007669"/>
    <property type="project" value="TreeGrafter"/>
</dbReference>
<dbReference type="KEGG" id="rsx:RhiXN_09924"/>
<dbReference type="InterPro" id="IPR001199">
    <property type="entry name" value="Cyt_B5-like_heme/steroid-bd"/>
</dbReference>
<dbReference type="Pfam" id="PF00487">
    <property type="entry name" value="FA_desaturase"/>
    <property type="match status" value="1"/>
</dbReference>
<evidence type="ECO:0000259" key="16">
    <source>
        <dbReference type="Pfam" id="PF00487"/>
    </source>
</evidence>
<proteinExistence type="inferred from homology"/>
<dbReference type="GO" id="GO:0020037">
    <property type="term" value="F:heme binding"/>
    <property type="evidence" value="ECO:0007669"/>
    <property type="project" value="InterPro"/>
</dbReference>
<evidence type="ECO:0000256" key="5">
    <source>
        <dbReference type="ARBA" id="ARBA00022692"/>
    </source>
</evidence>
<dbReference type="InterPro" id="IPR015876">
    <property type="entry name" value="Acyl-CoA_DS"/>
</dbReference>
<reference evidence="17" key="1">
    <citation type="submission" date="2020-05" db="EMBL/GenBank/DDBJ databases">
        <title>Evolutionary and genomic comparisons of hybrid uninucleate and nonhybrid Rhizoctonia fungi.</title>
        <authorList>
            <person name="Li C."/>
            <person name="Chen X."/>
        </authorList>
    </citation>
    <scope>NUCLEOTIDE SEQUENCE</scope>
    <source>
        <strain evidence="17">AG-1 IA</strain>
    </source>
</reference>
<keyword evidence="13" id="KW-0275">Fatty acid biosynthesis</keyword>
<dbReference type="Proteomes" id="UP000650533">
    <property type="component" value="Chromosome 8"/>
</dbReference>
<evidence type="ECO:0000259" key="15">
    <source>
        <dbReference type="Pfam" id="PF00173"/>
    </source>
</evidence>
<keyword evidence="3" id="KW-0444">Lipid biosynthesis</keyword>
<dbReference type="PRINTS" id="PR00075">
    <property type="entry name" value="FACDDSATRASE"/>
</dbReference>
<dbReference type="CDD" id="cd03505">
    <property type="entry name" value="Delta9-FADS-like"/>
    <property type="match status" value="1"/>
</dbReference>
<dbReference type="EMBL" id="CP059665">
    <property type="protein sequence ID" value="QRW22337.1"/>
    <property type="molecule type" value="Genomic_DNA"/>
</dbReference>
<dbReference type="GO" id="GO:0005506">
    <property type="term" value="F:iron ion binding"/>
    <property type="evidence" value="ECO:0007669"/>
    <property type="project" value="TreeGrafter"/>
</dbReference>
<comment type="similarity">
    <text evidence="2">Belongs to the fatty acid desaturase type 1 family.</text>
</comment>
<dbReference type="Gene3D" id="3.10.120.10">
    <property type="entry name" value="Cytochrome b5-like heme/steroid binding domain"/>
    <property type="match status" value="1"/>
</dbReference>
<evidence type="ECO:0000256" key="11">
    <source>
        <dbReference type="ARBA" id="ARBA00023098"/>
    </source>
</evidence>
<evidence type="ECO:0000256" key="8">
    <source>
        <dbReference type="ARBA" id="ARBA00022989"/>
    </source>
</evidence>
<feature type="transmembrane region" description="Helical" evidence="14">
    <location>
        <begin position="164"/>
        <end position="184"/>
    </location>
</feature>
<keyword evidence="11" id="KW-0443">Lipid metabolism</keyword>
<dbReference type="InterPro" id="IPR005804">
    <property type="entry name" value="FA_desaturase_dom"/>
</dbReference>
<keyword evidence="10" id="KW-0408">Iron</keyword>
<feature type="domain" description="Cytochrome b5 heme-binding" evidence="15">
    <location>
        <begin position="356"/>
        <end position="395"/>
    </location>
</feature>
<evidence type="ECO:0000256" key="1">
    <source>
        <dbReference type="ARBA" id="ARBA00004141"/>
    </source>
</evidence>
<dbReference type="Pfam" id="PF00173">
    <property type="entry name" value="Cyt-b5"/>
    <property type="match status" value="1"/>
</dbReference>
<evidence type="ECO:0000256" key="6">
    <source>
        <dbReference type="ARBA" id="ARBA00022723"/>
    </source>
</evidence>
<feature type="transmembrane region" description="Helical" evidence="14">
    <location>
        <begin position="18"/>
        <end position="40"/>
    </location>
</feature>
<evidence type="ECO:0000313" key="18">
    <source>
        <dbReference type="Proteomes" id="UP000650533"/>
    </source>
</evidence>
<feature type="transmembrane region" description="Helical" evidence="14">
    <location>
        <begin position="83"/>
        <end position="103"/>
    </location>
</feature>
<keyword evidence="6" id="KW-0479">Metal-binding</keyword>
<dbReference type="PANTHER" id="PTHR11351:SF31">
    <property type="entry name" value="DESATURASE 1, ISOFORM A-RELATED"/>
    <property type="match status" value="1"/>
</dbReference>
<evidence type="ECO:0000256" key="13">
    <source>
        <dbReference type="ARBA" id="ARBA00023160"/>
    </source>
</evidence>
<dbReference type="AlphaFoldDB" id="A0A8H8P292"/>
<evidence type="ECO:0000256" key="3">
    <source>
        <dbReference type="ARBA" id="ARBA00022516"/>
    </source>
</evidence>
<keyword evidence="4" id="KW-0349">Heme</keyword>
<keyword evidence="7" id="KW-0276">Fatty acid metabolism</keyword>
<organism evidence="17 18">
    <name type="scientific">Rhizoctonia solani</name>
    <dbReference type="NCBI Taxonomy" id="456999"/>
    <lineage>
        <taxon>Eukaryota</taxon>
        <taxon>Fungi</taxon>
        <taxon>Dikarya</taxon>
        <taxon>Basidiomycota</taxon>
        <taxon>Agaricomycotina</taxon>
        <taxon>Agaricomycetes</taxon>
        <taxon>Cantharellales</taxon>
        <taxon>Ceratobasidiaceae</taxon>
        <taxon>Rhizoctonia</taxon>
    </lineage>
</organism>
<evidence type="ECO:0000256" key="10">
    <source>
        <dbReference type="ARBA" id="ARBA00023004"/>
    </source>
</evidence>
<name>A0A8H8P292_9AGAM</name>
<dbReference type="RefSeq" id="XP_043182574.1">
    <property type="nucleotide sequence ID" value="XM_043329740.1"/>
</dbReference>
<evidence type="ECO:0000256" key="4">
    <source>
        <dbReference type="ARBA" id="ARBA00022617"/>
    </source>
</evidence>
<dbReference type="InterPro" id="IPR036400">
    <property type="entry name" value="Cyt_B5-like_heme/steroid_sf"/>
</dbReference>
<keyword evidence="12 14" id="KW-0472">Membrane</keyword>
<dbReference type="PANTHER" id="PTHR11351">
    <property type="entry name" value="ACYL-COA DESATURASE"/>
    <property type="match status" value="1"/>
</dbReference>
<comment type="subcellular location">
    <subcellularLocation>
        <location evidence="1">Membrane</location>
        <topology evidence="1">Multi-pass membrane protein</topology>
    </subcellularLocation>
</comment>
<accession>A0A8H8P292</accession>
<dbReference type="PROSITE" id="PS00191">
    <property type="entry name" value="CYTOCHROME_B5_1"/>
    <property type="match status" value="1"/>
</dbReference>
<dbReference type="GeneID" id="67032203"/>
<evidence type="ECO:0000256" key="7">
    <source>
        <dbReference type="ARBA" id="ARBA00022832"/>
    </source>
</evidence>
<evidence type="ECO:0000256" key="14">
    <source>
        <dbReference type="SAM" id="Phobius"/>
    </source>
</evidence>